<evidence type="ECO:0000313" key="2">
    <source>
        <dbReference type="Proteomes" id="UP001175344"/>
    </source>
</evidence>
<protein>
    <submittedName>
        <fullName evidence="1">Uncharacterized protein</fullName>
    </submittedName>
</protein>
<dbReference type="RefSeq" id="WP_016243844.1">
    <property type="nucleotide sequence ID" value="NZ_CP103751.1"/>
</dbReference>
<dbReference type="EMBL" id="JARTQQ020000001">
    <property type="protein sequence ID" value="MEC5730875.1"/>
    <property type="molecule type" value="Genomic_DNA"/>
</dbReference>
<accession>A0ABU6KYS7</accession>
<keyword evidence="2" id="KW-1185">Reference proteome</keyword>
<comment type="caution">
    <text evidence="1">The sequence shown here is derived from an EMBL/GenBank/DDBJ whole genome shotgun (WGS) entry which is preliminary data.</text>
</comment>
<dbReference type="Proteomes" id="UP001175344">
    <property type="component" value="Unassembled WGS sequence"/>
</dbReference>
<organism evidence="1 2">
    <name type="scientific">Enterobacter asburiae</name>
    <dbReference type="NCBI Taxonomy" id="61645"/>
    <lineage>
        <taxon>Bacteria</taxon>
        <taxon>Pseudomonadati</taxon>
        <taxon>Pseudomonadota</taxon>
        <taxon>Gammaproteobacteria</taxon>
        <taxon>Enterobacterales</taxon>
        <taxon>Enterobacteriaceae</taxon>
        <taxon>Enterobacter</taxon>
        <taxon>Enterobacter cloacae complex</taxon>
    </lineage>
</organism>
<name>A0ABU6KYS7_ENTAS</name>
<evidence type="ECO:0000313" key="1">
    <source>
        <dbReference type="EMBL" id="MEC5730875.1"/>
    </source>
</evidence>
<reference evidence="1 2" key="1">
    <citation type="journal article" date="2023" name="Nat. Commun.">
        <title>Genomic dissection of endemic carbapenem resistance reveals metallo-beta-lactamase dissemination through clonal, plasmid and integron transfer.</title>
        <authorList>
            <person name="Macesic N."/>
            <person name="Hawkey J."/>
            <person name="Vezina B."/>
            <person name="Wisniewski J.A."/>
            <person name="Cottingham H."/>
            <person name="Blakeway L.V."/>
            <person name="Harshegyi T."/>
            <person name="Pragastis K."/>
            <person name="Badoordeen G.Z."/>
            <person name="Dennison A."/>
            <person name="Spelman D.W."/>
            <person name="Jenney A.W.J."/>
            <person name="Peleg A.Y."/>
        </authorList>
    </citation>
    <scope>NUCLEOTIDE SEQUENCE [LARGE SCALE GENOMIC DNA]</scope>
    <source>
        <strain evidence="1 2">CPO239</strain>
    </source>
</reference>
<gene>
    <name evidence="1" type="ORF">QAA55_021055</name>
</gene>
<proteinExistence type="predicted"/>
<sequence>MNPHSETERQAGILILSKLKMFNEAVVYFEQYIIPAFWKSFDQCVERFMNDSNWVGKANYEHQDYCWLAHPTWVIEGINCKYWFENSSTVTDGNDYILAVLTGTGTEQGQFGFEFKLNAGFFGGAKKITSYTLAIQQKHRKQLHELGLVDRGKGGYFHPVTLDPILLTECWREYGEFPVEHEVFSPLRTALEKLLKSTEILDAIFSSDMHTPSS</sequence>